<dbReference type="GO" id="GO:0043138">
    <property type="term" value="F:3'-5' DNA helicase activity"/>
    <property type="evidence" value="ECO:0007669"/>
    <property type="project" value="InterPro"/>
</dbReference>
<evidence type="ECO:0000256" key="1">
    <source>
        <dbReference type="ARBA" id="ARBA00004123"/>
    </source>
</evidence>
<feature type="compositionally biased region" description="Acidic residues" evidence="10">
    <location>
        <begin position="173"/>
        <end position="191"/>
    </location>
</feature>
<feature type="region of interest" description="Disordered" evidence="10">
    <location>
        <begin position="35"/>
        <end position="70"/>
    </location>
</feature>
<dbReference type="SUPFAM" id="SSF52540">
    <property type="entry name" value="P-loop containing nucleoside triphosphate hydrolases"/>
    <property type="match status" value="1"/>
</dbReference>
<evidence type="ECO:0000256" key="7">
    <source>
        <dbReference type="ARBA" id="ARBA00023242"/>
    </source>
</evidence>
<feature type="region of interest" description="Disordered" evidence="10">
    <location>
        <begin position="1165"/>
        <end position="1185"/>
    </location>
</feature>
<dbReference type="InterPro" id="IPR014001">
    <property type="entry name" value="Helicase_ATP-bd"/>
</dbReference>
<dbReference type="InterPro" id="IPR027417">
    <property type="entry name" value="P-loop_NTPase"/>
</dbReference>
<feature type="region of interest" description="Disordered" evidence="10">
    <location>
        <begin position="829"/>
        <end position="907"/>
    </location>
</feature>
<evidence type="ECO:0000256" key="5">
    <source>
        <dbReference type="ARBA" id="ARBA00022806"/>
    </source>
</evidence>
<keyword evidence="3" id="KW-0547">Nucleotide-binding</keyword>
<feature type="domain" description="Helicase ATP-binding" evidence="11">
    <location>
        <begin position="237"/>
        <end position="405"/>
    </location>
</feature>
<dbReference type="AlphaFoldDB" id="A0A164XFN2"/>
<sequence>MAIPSSDDMFQDMSMHAADWDQIDSLTANITAATSNVPKTAPATASAKPLRTPLPPPPRPQPEIINLASDDSDNYFDDIQLNDAALEQIDQLVEDNSRPFKRAPSKPTIQTTLLGGTVPNPPPKPTRSFQRTQSKAAAPPAPPKPKKLWDRTAFAKTGWSSKAKKDKARDAVADDDEVEDEDEEHEEDEGFAEFPPPLPQFDANQPPPPMKLKPDLSQINQITYPLNKPKRDYQYNIIMRCLFQNTLVALPTGLGKTFIAGVVMLNFYNWFPEGKIIFMAPTKPLVNQQIEACHHVCGILQEDTAVMTGTVSRQIRSRYWIEKRVFFMTPQTLQNDLKGGYCDPSNIVLLVVDEAHRGTGNYAYAEVVRFMMHTNPHHRILALTATPGNGSDAVQAVVDSLHISNIEIRDERSLDLQPYLFKKHTEQHVVEMDADTGRIRDLLSDLIMDIAKPVHNAGLLRFSDPVKLHPYFCQVTMKQVGGQKESGGRNMKWALPALATLGKLARAMGNLIEGSIHMCYTTLIEACEGVSSDGKKASNKRTQDSLRKNPKFTELITEIERQRNAGPVIHPKMDKVKSLLIEHFAQAAMDDEEAASSGRPSQSSENARIMVFASYRDCVDEIVEYLNEEKPMIRATRFVGQGTTVRGKKGMPQKEQLGVIQRFRSGEFNVLVSTSIGEEGLDIGEIDVIICYDAQKDSIKMLQRIGRTGRKGEGRVHVLMSAVREEGHWKEAQESYKGVQGIIQQGRGIDLYDDVERLLPVQIQPKVLEMEMPIQEYIQPEVKTRKTRVEGASKATKRKRNDDVSRNIPEGATTGFVAAAKLTKRRKVVAPDEPDLETDSTDDELLASKPGDVRKSSKASSTKKGKEKKGTEKKSKVKAVPKPKARWKPKAKFKEPQLESEEDSADERLERGLHGILSRHRARSSSPEPLLAQFIKNASKNGRNLFPGTSPPEPPPATFPATPFDSPQNSMVFTPKENESTSIDALLPSHSSHSGTWQKEDSPDRVFPRPDTMSSPSLTSTQPIVAPGRKRKRFAEPPASLVEINGTSPLKRRLKRQNQTGERGSPSPRKQVAEAVARFNRRGPFVDNEAVHSGDEVSVGSSGSDEEEGESDREFVQPLPETQMATSYPQTQVYRSSVLTQAPINLQAPLFRNPKLKHPAFVARESAARRPGVSSSPAPSSEVGDYELDSFVVEDNENVLDQEPSSEL</sequence>
<dbReference type="PROSITE" id="PS51194">
    <property type="entry name" value="HELICASE_CTER"/>
    <property type="match status" value="1"/>
</dbReference>
<feature type="compositionally biased region" description="Basic and acidic residues" evidence="10">
    <location>
        <begin position="998"/>
        <end position="1008"/>
    </location>
</feature>
<dbReference type="InterPro" id="IPR039686">
    <property type="entry name" value="FANCM/Mph1-like_ID"/>
</dbReference>
<reference evidence="13 14" key="1">
    <citation type="journal article" date="2016" name="Mol. Biol. Evol.">
        <title>Comparative Genomics of Early-Diverging Mushroom-Forming Fungi Provides Insights into the Origins of Lignocellulose Decay Capabilities.</title>
        <authorList>
            <person name="Nagy L.G."/>
            <person name="Riley R."/>
            <person name="Tritt A."/>
            <person name="Adam C."/>
            <person name="Daum C."/>
            <person name="Floudas D."/>
            <person name="Sun H."/>
            <person name="Yadav J.S."/>
            <person name="Pangilinan J."/>
            <person name="Larsson K.H."/>
            <person name="Matsuura K."/>
            <person name="Barry K."/>
            <person name="Labutti K."/>
            <person name="Kuo R."/>
            <person name="Ohm R.A."/>
            <person name="Bhattacharya S.S."/>
            <person name="Shirouzu T."/>
            <person name="Yoshinaga Y."/>
            <person name="Martin F.M."/>
            <person name="Grigoriev I.V."/>
            <person name="Hibbett D.S."/>
        </authorList>
    </citation>
    <scope>NUCLEOTIDE SEQUENCE [LARGE SCALE GENOMIC DNA]</scope>
    <source>
        <strain evidence="13 14">HHB9708</strain>
    </source>
</reference>
<dbReference type="CDD" id="cd18033">
    <property type="entry name" value="DEXDc_FANCM"/>
    <property type="match status" value="1"/>
</dbReference>
<dbReference type="SMART" id="SM00490">
    <property type="entry name" value="HELICc"/>
    <property type="match status" value="1"/>
</dbReference>
<feature type="compositionally biased region" description="Low complexity" evidence="10">
    <location>
        <begin position="38"/>
        <end position="51"/>
    </location>
</feature>
<comment type="similarity">
    <text evidence="2 9">Belongs to the DEAD box helicase family. DEAH subfamily. FANCM sub-subfamily.</text>
</comment>
<evidence type="ECO:0000256" key="9">
    <source>
        <dbReference type="RuleBase" id="RU367027"/>
    </source>
</evidence>
<feature type="compositionally biased region" description="Pro residues" evidence="10">
    <location>
        <begin position="52"/>
        <end position="61"/>
    </location>
</feature>
<accession>A0A164XFN2</accession>
<proteinExistence type="inferred from homology"/>
<keyword evidence="4 13" id="KW-0378">Hydrolase</keyword>
<dbReference type="GO" id="GO:0000400">
    <property type="term" value="F:four-way junction DNA binding"/>
    <property type="evidence" value="ECO:0007669"/>
    <property type="project" value="TreeGrafter"/>
</dbReference>
<dbReference type="CDD" id="cd12091">
    <property type="entry name" value="FANCM_ID"/>
    <property type="match status" value="1"/>
</dbReference>
<feature type="region of interest" description="Disordered" evidence="10">
    <location>
        <begin position="784"/>
        <end position="810"/>
    </location>
</feature>
<keyword evidence="5" id="KW-0347">Helicase</keyword>
<evidence type="ECO:0000259" key="12">
    <source>
        <dbReference type="PROSITE" id="PS51194"/>
    </source>
</evidence>
<evidence type="ECO:0000256" key="4">
    <source>
        <dbReference type="ARBA" id="ARBA00022801"/>
    </source>
</evidence>
<protein>
    <recommendedName>
        <fullName evidence="9">ATP-dependent DNA helicase</fullName>
        <ecNumber evidence="9">3.6.4.12</ecNumber>
    </recommendedName>
</protein>
<evidence type="ECO:0000259" key="11">
    <source>
        <dbReference type="PROSITE" id="PS51192"/>
    </source>
</evidence>
<evidence type="ECO:0000256" key="3">
    <source>
        <dbReference type="ARBA" id="ARBA00022741"/>
    </source>
</evidence>
<comment type="function">
    <text evidence="9">ATP-dependent DNA helicase involved in DNA damage repair by homologous recombination and in genome maintenance. Capable of unwinding D-loops. Plays a role in limiting crossover recombinants during mitotic DNA double-strand break (DSB) repair. Component of a FANCM-MHF complex which promotes gene conversion at blocked replication forks, probably by reversal of the stalled fork.</text>
</comment>
<comment type="subcellular location">
    <subcellularLocation>
        <location evidence="1 9">Nucleus</location>
    </subcellularLocation>
</comment>
<dbReference type="PROSITE" id="PS51192">
    <property type="entry name" value="HELICASE_ATP_BIND_1"/>
    <property type="match status" value="1"/>
</dbReference>
<dbReference type="GO" id="GO:0036297">
    <property type="term" value="P:interstrand cross-link repair"/>
    <property type="evidence" value="ECO:0007669"/>
    <property type="project" value="TreeGrafter"/>
</dbReference>
<dbReference type="SMART" id="SM00487">
    <property type="entry name" value="DEXDc"/>
    <property type="match status" value="1"/>
</dbReference>
<feature type="compositionally biased region" description="Acidic residues" evidence="10">
    <location>
        <begin position="832"/>
        <end position="845"/>
    </location>
</feature>
<dbReference type="GO" id="GO:0005634">
    <property type="term" value="C:nucleus"/>
    <property type="evidence" value="ECO:0007669"/>
    <property type="project" value="UniProtKB-SubCell"/>
</dbReference>
<organism evidence="13 14">
    <name type="scientific">Sistotremastrum niveocremeum HHB9708</name>
    <dbReference type="NCBI Taxonomy" id="1314777"/>
    <lineage>
        <taxon>Eukaryota</taxon>
        <taxon>Fungi</taxon>
        <taxon>Dikarya</taxon>
        <taxon>Basidiomycota</taxon>
        <taxon>Agaricomycotina</taxon>
        <taxon>Agaricomycetes</taxon>
        <taxon>Sistotremastrales</taxon>
        <taxon>Sistotremastraceae</taxon>
        <taxon>Sertulicium</taxon>
        <taxon>Sertulicium niveocremeum</taxon>
    </lineage>
</organism>
<feature type="region of interest" description="Disordered" evidence="10">
    <location>
        <begin position="93"/>
        <end position="198"/>
    </location>
</feature>
<feature type="compositionally biased region" description="Pro residues" evidence="10">
    <location>
        <begin position="949"/>
        <end position="958"/>
    </location>
</feature>
<dbReference type="EC" id="3.6.4.12" evidence="9"/>
<dbReference type="Gene3D" id="3.40.50.300">
    <property type="entry name" value="P-loop containing nucleotide triphosphate hydrolases"/>
    <property type="match status" value="2"/>
</dbReference>
<dbReference type="GO" id="GO:0005524">
    <property type="term" value="F:ATP binding"/>
    <property type="evidence" value="ECO:0007669"/>
    <property type="project" value="UniProtKB-UniRule"/>
</dbReference>
<evidence type="ECO:0000256" key="6">
    <source>
        <dbReference type="ARBA" id="ARBA00022840"/>
    </source>
</evidence>
<dbReference type="InterPro" id="IPR001650">
    <property type="entry name" value="Helicase_C-like"/>
</dbReference>
<evidence type="ECO:0000256" key="2">
    <source>
        <dbReference type="ARBA" id="ARBA00009889"/>
    </source>
</evidence>
<keyword evidence="7" id="KW-0539">Nucleus</keyword>
<dbReference type="GO" id="GO:0045003">
    <property type="term" value="P:double-strand break repair via synthesis-dependent strand annealing"/>
    <property type="evidence" value="ECO:0007669"/>
    <property type="project" value="TreeGrafter"/>
</dbReference>
<gene>
    <name evidence="13" type="ORF">SISNIDRAFT_451585</name>
</gene>
<dbReference type="PANTHER" id="PTHR14025">
    <property type="entry name" value="FANCONI ANEMIA GROUP M FANCM FAMILY MEMBER"/>
    <property type="match status" value="1"/>
</dbReference>
<dbReference type="OrthoDB" id="164902at2759"/>
<evidence type="ECO:0000256" key="8">
    <source>
        <dbReference type="ARBA" id="ARBA00047995"/>
    </source>
</evidence>
<dbReference type="GO" id="GO:0009378">
    <property type="term" value="F:four-way junction helicase activity"/>
    <property type="evidence" value="ECO:0007669"/>
    <property type="project" value="TreeGrafter"/>
</dbReference>
<feature type="region of interest" description="Disordered" evidence="10">
    <location>
        <begin position="940"/>
        <end position="1129"/>
    </location>
</feature>
<name>A0A164XFN2_9AGAM</name>
<dbReference type="InterPro" id="IPR044749">
    <property type="entry name" value="FANCM_DEXDc"/>
</dbReference>
<keyword evidence="6" id="KW-0067">ATP-binding</keyword>
<dbReference type="Pfam" id="PF00270">
    <property type="entry name" value="DEAD"/>
    <property type="match status" value="1"/>
</dbReference>
<feature type="compositionally biased region" description="Polar residues" evidence="10">
    <location>
        <begin position="1012"/>
        <end position="1023"/>
    </location>
</feature>
<comment type="catalytic activity">
    <reaction evidence="8 9">
        <text>ATP + H2O = ADP + phosphate + H(+)</text>
        <dbReference type="Rhea" id="RHEA:13065"/>
        <dbReference type="ChEBI" id="CHEBI:15377"/>
        <dbReference type="ChEBI" id="CHEBI:15378"/>
        <dbReference type="ChEBI" id="CHEBI:30616"/>
        <dbReference type="ChEBI" id="CHEBI:43474"/>
        <dbReference type="ChEBI" id="CHEBI:456216"/>
        <dbReference type="EC" id="3.6.4.12"/>
    </reaction>
</comment>
<dbReference type="FunFam" id="3.40.50.300:FF:000861">
    <property type="entry name" value="Fanconi anemia, complementation group M"/>
    <property type="match status" value="1"/>
</dbReference>
<dbReference type="STRING" id="1314777.A0A164XFN2"/>
<dbReference type="InterPro" id="IPR011545">
    <property type="entry name" value="DEAD/DEAH_box_helicase_dom"/>
</dbReference>
<dbReference type="GO" id="GO:0016887">
    <property type="term" value="F:ATP hydrolysis activity"/>
    <property type="evidence" value="ECO:0007669"/>
    <property type="project" value="RHEA"/>
</dbReference>
<dbReference type="PANTHER" id="PTHR14025:SF20">
    <property type="entry name" value="FANCONI ANEMIA GROUP M PROTEIN"/>
    <property type="match status" value="1"/>
</dbReference>
<dbReference type="Proteomes" id="UP000076722">
    <property type="component" value="Unassembled WGS sequence"/>
</dbReference>
<dbReference type="EMBL" id="KV419400">
    <property type="protein sequence ID" value="KZS95932.1"/>
    <property type="molecule type" value="Genomic_DNA"/>
</dbReference>
<feature type="domain" description="Helicase C-terminal" evidence="12">
    <location>
        <begin position="575"/>
        <end position="759"/>
    </location>
</feature>
<dbReference type="Pfam" id="PF00271">
    <property type="entry name" value="Helicase_C"/>
    <property type="match status" value="1"/>
</dbReference>
<evidence type="ECO:0000256" key="10">
    <source>
        <dbReference type="SAM" id="MobiDB-lite"/>
    </source>
</evidence>
<feature type="compositionally biased region" description="Basic residues" evidence="10">
    <location>
        <begin position="875"/>
        <end position="891"/>
    </location>
</feature>
<keyword evidence="14" id="KW-1185">Reference proteome</keyword>
<dbReference type="CDD" id="cd18801">
    <property type="entry name" value="SF2_C_FANCM_Hef"/>
    <property type="match status" value="1"/>
</dbReference>
<evidence type="ECO:0000313" key="14">
    <source>
        <dbReference type="Proteomes" id="UP000076722"/>
    </source>
</evidence>
<comment type="subunit">
    <text evidence="9">Interacts with the MHF histone-fold complex to form the FANCM-MHF complex.</text>
</comment>
<evidence type="ECO:0000313" key="13">
    <source>
        <dbReference type="EMBL" id="KZS95932.1"/>
    </source>
</evidence>